<sequence>MSNQNSLLHARHQDSPLPARQRSEAGPSALRLLFGVDGVVRILGAVLVSGIAITSESAPFSDFSVVVLVAAGVVLVISGLIAAGLAVGVLRIDRGLVSLIGADVAVALAGIAVLIAGFCGLPVAGILAVTGLIAFTVVMAMSQSILAARPTE</sequence>
<keyword evidence="4" id="KW-1185">Reference proteome</keyword>
<proteinExistence type="predicted"/>
<keyword evidence="2" id="KW-0472">Membrane</keyword>
<feature type="transmembrane region" description="Helical" evidence="2">
    <location>
        <begin position="30"/>
        <end position="53"/>
    </location>
</feature>
<name>A0ABV8DP56_9NOCA</name>
<feature type="transmembrane region" description="Helical" evidence="2">
    <location>
        <begin position="124"/>
        <end position="148"/>
    </location>
</feature>
<dbReference type="RefSeq" id="WP_378611232.1">
    <property type="nucleotide sequence ID" value="NZ_JBHSAX010000005.1"/>
</dbReference>
<evidence type="ECO:0000313" key="3">
    <source>
        <dbReference type="EMBL" id="MFC3961480.1"/>
    </source>
</evidence>
<accession>A0ABV8DP56</accession>
<gene>
    <name evidence="3" type="ORF">ACFO0B_05690</name>
</gene>
<dbReference type="Proteomes" id="UP001595696">
    <property type="component" value="Unassembled WGS sequence"/>
</dbReference>
<keyword evidence="2" id="KW-1133">Transmembrane helix</keyword>
<keyword evidence="2" id="KW-0812">Transmembrane</keyword>
<feature type="transmembrane region" description="Helical" evidence="2">
    <location>
        <begin position="65"/>
        <end position="89"/>
    </location>
</feature>
<reference evidence="4" key="1">
    <citation type="journal article" date="2019" name="Int. J. Syst. Evol. Microbiol.">
        <title>The Global Catalogue of Microorganisms (GCM) 10K type strain sequencing project: providing services to taxonomists for standard genome sequencing and annotation.</title>
        <authorList>
            <consortium name="The Broad Institute Genomics Platform"/>
            <consortium name="The Broad Institute Genome Sequencing Center for Infectious Disease"/>
            <person name="Wu L."/>
            <person name="Ma J."/>
        </authorList>
    </citation>
    <scope>NUCLEOTIDE SEQUENCE [LARGE SCALE GENOMIC DNA]</scope>
    <source>
        <strain evidence="4">CGMCC 4.7330</strain>
    </source>
</reference>
<evidence type="ECO:0000256" key="1">
    <source>
        <dbReference type="SAM" id="MobiDB-lite"/>
    </source>
</evidence>
<organism evidence="3 4">
    <name type="scientific">Nocardia jiangsuensis</name>
    <dbReference type="NCBI Taxonomy" id="1691563"/>
    <lineage>
        <taxon>Bacteria</taxon>
        <taxon>Bacillati</taxon>
        <taxon>Actinomycetota</taxon>
        <taxon>Actinomycetes</taxon>
        <taxon>Mycobacteriales</taxon>
        <taxon>Nocardiaceae</taxon>
        <taxon>Nocardia</taxon>
    </lineage>
</organism>
<dbReference type="EMBL" id="JBHSAX010000005">
    <property type="protein sequence ID" value="MFC3961480.1"/>
    <property type="molecule type" value="Genomic_DNA"/>
</dbReference>
<feature type="transmembrane region" description="Helical" evidence="2">
    <location>
        <begin position="96"/>
        <end position="118"/>
    </location>
</feature>
<evidence type="ECO:0000313" key="4">
    <source>
        <dbReference type="Proteomes" id="UP001595696"/>
    </source>
</evidence>
<feature type="region of interest" description="Disordered" evidence="1">
    <location>
        <begin position="1"/>
        <end position="22"/>
    </location>
</feature>
<evidence type="ECO:0000256" key="2">
    <source>
        <dbReference type="SAM" id="Phobius"/>
    </source>
</evidence>
<comment type="caution">
    <text evidence="3">The sequence shown here is derived from an EMBL/GenBank/DDBJ whole genome shotgun (WGS) entry which is preliminary data.</text>
</comment>
<protein>
    <submittedName>
        <fullName evidence="3">Uncharacterized protein</fullName>
    </submittedName>
</protein>